<evidence type="ECO:0000313" key="3">
    <source>
        <dbReference type="Proteomes" id="UP001148838"/>
    </source>
</evidence>
<accession>A0ABQ8SQX9</accession>
<gene>
    <name evidence="2" type="ORF">ANN_18753</name>
</gene>
<protein>
    <recommendedName>
        <fullName evidence="4">Reverse transcriptase domain-containing protein</fullName>
    </recommendedName>
</protein>
<name>A0ABQ8SQX9_PERAM</name>
<dbReference type="Proteomes" id="UP001148838">
    <property type="component" value="Unassembled WGS sequence"/>
</dbReference>
<evidence type="ECO:0008006" key="4">
    <source>
        <dbReference type="Google" id="ProtNLM"/>
    </source>
</evidence>
<keyword evidence="3" id="KW-1185">Reference proteome</keyword>
<evidence type="ECO:0000313" key="2">
    <source>
        <dbReference type="EMBL" id="KAJ4436126.1"/>
    </source>
</evidence>
<organism evidence="2 3">
    <name type="scientific">Periplaneta americana</name>
    <name type="common">American cockroach</name>
    <name type="synonym">Blatta americana</name>
    <dbReference type="NCBI Taxonomy" id="6978"/>
    <lineage>
        <taxon>Eukaryota</taxon>
        <taxon>Metazoa</taxon>
        <taxon>Ecdysozoa</taxon>
        <taxon>Arthropoda</taxon>
        <taxon>Hexapoda</taxon>
        <taxon>Insecta</taxon>
        <taxon>Pterygota</taxon>
        <taxon>Neoptera</taxon>
        <taxon>Polyneoptera</taxon>
        <taxon>Dictyoptera</taxon>
        <taxon>Blattodea</taxon>
        <taxon>Blattoidea</taxon>
        <taxon>Blattidae</taxon>
        <taxon>Blattinae</taxon>
        <taxon>Periplaneta</taxon>
    </lineage>
</organism>
<dbReference type="EMBL" id="JAJSOF020000023">
    <property type="protein sequence ID" value="KAJ4436126.1"/>
    <property type="molecule type" value="Genomic_DNA"/>
</dbReference>
<sequence>MSSKSNAESYPAILLQVVEGKPRKNSNQVTCPKQDLNPGPLVSRSDVLTVTSQRKVQDNRYGLELNGLQPLVYADDVNMLEENPQTIRENTGILLQASKAKGLEVNPENGGLTVYENKVIRKIFGTKRDEITGEWRKLRDTELHALYSSPDIIRNIKSKSLRWAGLAARMGECRNAYRVLVERPEKKDLWEGRRWEDNIKMNLREKYAGAATAVNSYCGPAAERLTCPVTTFPCREGERARLYDTQCSELRTTALKISKTLFRIITNLNKRCITSDDKTTFVYSAVPNEPRPAVVGQLSLAAIFPTNITGDTE</sequence>
<feature type="region of interest" description="Disordered" evidence="1">
    <location>
        <begin position="21"/>
        <end position="40"/>
    </location>
</feature>
<reference evidence="2 3" key="1">
    <citation type="journal article" date="2022" name="Allergy">
        <title>Genome assembly and annotation of Periplaneta americana reveal a comprehensive cockroach allergen profile.</title>
        <authorList>
            <person name="Wang L."/>
            <person name="Xiong Q."/>
            <person name="Saelim N."/>
            <person name="Wang L."/>
            <person name="Nong W."/>
            <person name="Wan A.T."/>
            <person name="Shi M."/>
            <person name="Liu X."/>
            <person name="Cao Q."/>
            <person name="Hui J.H.L."/>
            <person name="Sookrung N."/>
            <person name="Leung T.F."/>
            <person name="Tungtrongchitr A."/>
            <person name="Tsui S.K.W."/>
        </authorList>
    </citation>
    <scope>NUCLEOTIDE SEQUENCE [LARGE SCALE GENOMIC DNA]</scope>
    <source>
        <strain evidence="2">PWHHKU_190912</strain>
    </source>
</reference>
<comment type="caution">
    <text evidence="2">The sequence shown here is derived from an EMBL/GenBank/DDBJ whole genome shotgun (WGS) entry which is preliminary data.</text>
</comment>
<evidence type="ECO:0000256" key="1">
    <source>
        <dbReference type="SAM" id="MobiDB-lite"/>
    </source>
</evidence>
<proteinExistence type="predicted"/>